<evidence type="ECO:0008006" key="4">
    <source>
        <dbReference type="Google" id="ProtNLM"/>
    </source>
</evidence>
<evidence type="ECO:0000256" key="1">
    <source>
        <dbReference type="SAM" id="MobiDB-lite"/>
    </source>
</evidence>
<evidence type="ECO:0000313" key="3">
    <source>
        <dbReference type="Proteomes" id="UP001313282"/>
    </source>
</evidence>
<organism evidence="2 3">
    <name type="scientific">Orbilia javanica</name>
    <dbReference type="NCBI Taxonomy" id="47235"/>
    <lineage>
        <taxon>Eukaryota</taxon>
        <taxon>Fungi</taxon>
        <taxon>Dikarya</taxon>
        <taxon>Ascomycota</taxon>
        <taxon>Pezizomycotina</taxon>
        <taxon>Orbiliomycetes</taxon>
        <taxon>Orbiliales</taxon>
        <taxon>Orbiliaceae</taxon>
        <taxon>Orbilia</taxon>
    </lineage>
</organism>
<feature type="region of interest" description="Disordered" evidence="1">
    <location>
        <begin position="550"/>
        <end position="572"/>
    </location>
</feature>
<reference evidence="2 3" key="1">
    <citation type="submission" date="2019-10" db="EMBL/GenBank/DDBJ databases">
        <authorList>
            <person name="Palmer J.M."/>
        </authorList>
    </citation>
    <scope>NUCLEOTIDE SEQUENCE [LARGE SCALE GENOMIC DNA]</scope>
    <source>
        <strain evidence="2 3">TWF718</strain>
    </source>
</reference>
<protein>
    <recommendedName>
        <fullName evidence="4">F-box domain-containing protein</fullName>
    </recommendedName>
</protein>
<dbReference type="EMBL" id="JAVHNR010000001">
    <property type="protein sequence ID" value="KAK6356751.1"/>
    <property type="molecule type" value="Genomic_DNA"/>
</dbReference>
<keyword evidence="3" id="KW-1185">Reference proteome</keyword>
<proteinExistence type="predicted"/>
<feature type="compositionally biased region" description="Acidic residues" evidence="1">
    <location>
        <begin position="555"/>
        <end position="572"/>
    </location>
</feature>
<evidence type="ECO:0000313" key="2">
    <source>
        <dbReference type="EMBL" id="KAK6356751.1"/>
    </source>
</evidence>
<dbReference type="Gene3D" id="3.80.10.10">
    <property type="entry name" value="Ribonuclease Inhibitor"/>
    <property type="match status" value="1"/>
</dbReference>
<comment type="caution">
    <text evidence="2">The sequence shown here is derived from an EMBL/GenBank/DDBJ whole genome shotgun (WGS) entry which is preliminary data.</text>
</comment>
<sequence length="572" mass="65019">MAVETPRRLLDFSDDVLRLIFLHNVGLKDLKSLRLTHPGFHSSVDPLLFKTVTIALPVYLDGAGISENSGKGDQRAAWGRDFMYFPAMRDLSPETSTYQISCILERRAPRFLLENTQEIILKRYDLYKGYPDGVQMQTNFSDYCEEGINGLEAFICGMKKLRSLTWSIPYSNITQLIDLSPVSGGIKSLSLTSTYCKIPKYSYKAFRPFTSLTSLELFYYVSGDIKDLSYFPNLNSLKFNALHALEADFEGSFDFVDFLGAQRVPFRLQTLSMPSRCASVPIPRDLAERFLSNLHTLHLSGIMQEAKSCRLMDALIENSIGIRHLNIEGSHPDVIKYLTSYTDTLQSLEIFVQCAKDNEGFDNGEEDYWRYAGSRSRWGEDLLAGKIKTFKSDVWKLAVAAHRNSLESLILADNFHFYKEDTEILSQCKVLKKMNIKGDDWVFSEIVSAASHLPSLELVEFEIPWIPRKPDMSGWCGTAQFDWHMKPKDVGSRIRAMHWLEDNIKGDNQLALGNISFRVFGIETDLKLVRRQDRSYPWILVGGGDMGIEGREGYIDSDEDGELESDDDGDDD</sequence>
<dbReference type="AlphaFoldDB" id="A0AAN8N089"/>
<dbReference type="Proteomes" id="UP001313282">
    <property type="component" value="Unassembled WGS sequence"/>
</dbReference>
<dbReference type="InterPro" id="IPR032675">
    <property type="entry name" value="LRR_dom_sf"/>
</dbReference>
<accession>A0AAN8N089</accession>
<name>A0AAN8N089_9PEZI</name>
<gene>
    <name evidence="2" type="ORF">TWF718_001093</name>
</gene>
<dbReference type="SUPFAM" id="SSF52047">
    <property type="entry name" value="RNI-like"/>
    <property type="match status" value="1"/>
</dbReference>